<keyword evidence="4" id="KW-1185">Reference proteome</keyword>
<dbReference type="Proteomes" id="UP000636110">
    <property type="component" value="Unassembled WGS sequence"/>
</dbReference>
<feature type="transmembrane region" description="Helical" evidence="1">
    <location>
        <begin position="125"/>
        <end position="141"/>
    </location>
</feature>
<feature type="transmembrane region" description="Helical" evidence="1">
    <location>
        <begin position="354"/>
        <end position="376"/>
    </location>
</feature>
<keyword evidence="1" id="KW-0812">Transmembrane</keyword>
<dbReference type="EMBL" id="WNXC01000010">
    <property type="protein sequence ID" value="MBB2151572.1"/>
    <property type="molecule type" value="Genomic_DNA"/>
</dbReference>
<accession>A0ABR6F2W9</accession>
<comment type="caution">
    <text evidence="3">The sequence shown here is derived from an EMBL/GenBank/DDBJ whole genome shotgun (WGS) entry which is preliminary data.</text>
</comment>
<reference evidence="3 4" key="1">
    <citation type="submission" date="2019-11" db="EMBL/GenBank/DDBJ databases">
        <title>Description of Pedobacter sp. LMG 31462T.</title>
        <authorList>
            <person name="Carlier A."/>
            <person name="Qi S."/>
            <person name="Vandamme P."/>
        </authorList>
    </citation>
    <scope>NUCLEOTIDE SEQUENCE [LARGE SCALE GENOMIC DNA]</scope>
    <source>
        <strain evidence="3 4">LMG 31462</strain>
    </source>
</reference>
<dbReference type="RefSeq" id="WP_182961531.1">
    <property type="nucleotide sequence ID" value="NZ_WNXC01000010.1"/>
</dbReference>
<organism evidence="3 4">
    <name type="scientific">Pedobacter gandavensis</name>
    <dbReference type="NCBI Taxonomy" id="2679963"/>
    <lineage>
        <taxon>Bacteria</taxon>
        <taxon>Pseudomonadati</taxon>
        <taxon>Bacteroidota</taxon>
        <taxon>Sphingobacteriia</taxon>
        <taxon>Sphingobacteriales</taxon>
        <taxon>Sphingobacteriaceae</taxon>
        <taxon>Pedobacter</taxon>
    </lineage>
</organism>
<gene>
    <name evidence="3" type="ORF">GM920_21910</name>
</gene>
<dbReference type="PANTHER" id="PTHR30590:SF2">
    <property type="entry name" value="INNER MEMBRANE PROTEIN"/>
    <property type="match status" value="1"/>
</dbReference>
<sequence>MNLSNSSPGLSNRIHVVDAFRGFAVMAIFLVHNIEHFISGIYPDAGAQPDWLNILDKAVFSFTFSLFAGKAYAIFALLFGFTFSLLFAKQQALGKDFGYRFLWRLLLLSLFASLNALFFPGGDVLLLYCIAGIVLFFVRKLNDKTLLILAVLCLLQPIEWYHYVRSILDAGYTLPVKQADALYGEIGKVVASGNLWEFFKVNVTTGQKASLLWAIEGGRFMQTMGLFMCGLWIGRKQLFLNSKESRSFWLAALIISAISFAPLYEFKVIMMDKNTDVISKSTVGVVLDMWSKFSFTLVLTASFMLLYQKLKFRNLTSSLIPYGRMSLTNYVSQSILGALIYFPFGLSLAKTCGITLSLVIGIVVFLAQVQFCKWWLSKYKQGPLEGLWARATWLK</sequence>
<feature type="transmembrane region" description="Helical" evidence="1">
    <location>
        <begin position="62"/>
        <end position="89"/>
    </location>
</feature>
<feature type="transmembrane region" description="Helical" evidence="1">
    <location>
        <begin position="20"/>
        <end position="42"/>
    </location>
</feature>
<keyword evidence="1" id="KW-1133">Transmembrane helix</keyword>
<proteinExistence type="predicted"/>
<evidence type="ECO:0000313" key="4">
    <source>
        <dbReference type="Proteomes" id="UP000636110"/>
    </source>
</evidence>
<evidence type="ECO:0000259" key="2">
    <source>
        <dbReference type="Pfam" id="PF04235"/>
    </source>
</evidence>
<dbReference type="InterPro" id="IPR007349">
    <property type="entry name" value="DUF418"/>
</dbReference>
<protein>
    <submittedName>
        <fullName evidence="3">DUF418 domain-containing protein</fullName>
    </submittedName>
</protein>
<feature type="transmembrane region" description="Helical" evidence="1">
    <location>
        <begin position="289"/>
        <end position="307"/>
    </location>
</feature>
<feature type="transmembrane region" description="Helical" evidence="1">
    <location>
        <begin position="146"/>
        <end position="164"/>
    </location>
</feature>
<feature type="transmembrane region" description="Helical" evidence="1">
    <location>
        <begin position="211"/>
        <end position="234"/>
    </location>
</feature>
<evidence type="ECO:0000256" key="1">
    <source>
        <dbReference type="SAM" id="Phobius"/>
    </source>
</evidence>
<dbReference type="InterPro" id="IPR052529">
    <property type="entry name" value="Bact_Transport_Assoc"/>
</dbReference>
<feature type="transmembrane region" description="Helical" evidence="1">
    <location>
        <begin position="327"/>
        <end position="348"/>
    </location>
</feature>
<feature type="transmembrane region" description="Helical" evidence="1">
    <location>
        <begin position="246"/>
        <end position="264"/>
    </location>
</feature>
<dbReference type="Pfam" id="PF04235">
    <property type="entry name" value="DUF418"/>
    <property type="match status" value="1"/>
</dbReference>
<feature type="transmembrane region" description="Helical" evidence="1">
    <location>
        <begin position="101"/>
        <end position="119"/>
    </location>
</feature>
<keyword evidence="1" id="KW-0472">Membrane</keyword>
<feature type="domain" description="DUF418" evidence="2">
    <location>
        <begin position="234"/>
        <end position="395"/>
    </location>
</feature>
<evidence type="ECO:0000313" key="3">
    <source>
        <dbReference type="EMBL" id="MBB2151572.1"/>
    </source>
</evidence>
<name>A0ABR6F2W9_9SPHI</name>
<dbReference type="PANTHER" id="PTHR30590">
    <property type="entry name" value="INNER MEMBRANE PROTEIN"/>
    <property type="match status" value="1"/>
</dbReference>